<organism evidence="3 4">
    <name type="scientific">Ustilago bromivora</name>
    <dbReference type="NCBI Taxonomy" id="307758"/>
    <lineage>
        <taxon>Eukaryota</taxon>
        <taxon>Fungi</taxon>
        <taxon>Dikarya</taxon>
        <taxon>Basidiomycota</taxon>
        <taxon>Ustilaginomycotina</taxon>
        <taxon>Ustilaginomycetes</taxon>
        <taxon>Ustilaginales</taxon>
        <taxon>Ustilaginaceae</taxon>
        <taxon>Ustilago</taxon>
    </lineage>
</organism>
<proteinExistence type="predicted"/>
<keyword evidence="2" id="KW-0732">Signal</keyword>
<gene>
    <name evidence="3" type="ORF">UBRO_20896</name>
</gene>
<reference evidence="4" key="1">
    <citation type="submission" date="2016-04" db="EMBL/GenBank/DDBJ databases">
        <authorList>
            <person name="Guldener U."/>
            <person name="Guldener U."/>
        </authorList>
    </citation>
    <scope>NUCLEOTIDE SEQUENCE [LARGE SCALE GENOMIC DNA]</scope>
    <source>
        <strain evidence="4">UB2112</strain>
    </source>
</reference>
<name>A0A1K0GBB2_9BASI</name>
<dbReference type="EMBL" id="LT558133">
    <property type="protein sequence ID" value="SAM85329.1"/>
    <property type="molecule type" value="Genomic_DNA"/>
</dbReference>
<accession>A0A1K0GBB2</accession>
<evidence type="ECO:0000256" key="1">
    <source>
        <dbReference type="SAM" id="MobiDB-lite"/>
    </source>
</evidence>
<feature type="signal peptide" evidence="2">
    <location>
        <begin position="1"/>
        <end position="24"/>
    </location>
</feature>
<sequence>MFPKSLLFAFVATSLFLANVGVEASLKPNRLGTFDSYLPPAAANLEKRSSREESNHEGSPGSKPFGKGTDGGIRPITTTRDIYSDDSQVAPTPITITSSLSTTPADKGFLGICSLPITPYDGIFGNGGDQSFSFVREFMKEAQKKAKCSWLSPNNVHCVEQGGEEVMDKDKMTWWQQAFCKRCSDAGGTNAVKFQCPKVDAAAGDKGEGAQSREGSKEGSKKADGGLV</sequence>
<protein>
    <submittedName>
        <fullName evidence="3">Related to Mig2 protein</fullName>
    </submittedName>
</protein>
<evidence type="ECO:0000313" key="3">
    <source>
        <dbReference type="EMBL" id="SAM85329.1"/>
    </source>
</evidence>
<feature type="compositionally biased region" description="Basic and acidic residues" evidence="1">
    <location>
        <begin position="45"/>
        <end position="56"/>
    </location>
</feature>
<dbReference type="OrthoDB" id="2556838at2759"/>
<feature type="region of interest" description="Disordered" evidence="1">
    <location>
        <begin position="45"/>
        <end position="87"/>
    </location>
</feature>
<feature type="compositionally biased region" description="Polar residues" evidence="1">
    <location>
        <begin position="76"/>
        <end position="87"/>
    </location>
</feature>
<dbReference type="Proteomes" id="UP000179920">
    <property type="component" value="Chromosome XVII"/>
</dbReference>
<feature type="compositionally biased region" description="Basic and acidic residues" evidence="1">
    <location>
        <begin position="214"/>
        <end position="228"/>
    </location>
</feature>
<dbReference type="AlphaFoldDB" id="A0A1K0GBB2"/>
<feature type="chain" id="PRO_5009664235" evidence="2">
    <location>
        <begin position="25"/>
        <end position="228"/>
    </location>
</feature>
<feature type="region of interest" description="Disordered" evidence="1">
    <location>
        <begin position="203"/>
        <end position="228"/>
    </location>
</feature>
<evidence type="ECO:0000313" key="4">
    <source>
        <dbReference type="Proteomes" id="UP000179920"/>
    </source>
</evidence>
<evidence type="ECO:0000256" key="2">
    <source>
        <dbReference type="SAM" id="SignalP"/>
    </source>
</evidence>